<sequence length="219" mass="24455">MNSQTTEYSLCNLDSSSHNYAVSAFTEANCYYSASEGNGGHFEHYDGTYGGHFGPNDFYFPSQNESCAPSHGPSNFCSFSPSSAGNEASKLGASSENQQQNDQAATYKWMTVKRSNPKTNKSADYSGGYPPAQSQPNMGRTNFTNKQLTELEKEFHFNKYLTRARRIEIAAALGLNETQVKIWFQNRRMKQKKRLKETGLTMNDVAETAQSLSCDDHSR</sequence>
<dbReference type="PROSITE" id="PS50071">
    <property type="entry name" value="HOMEOBOX_2"/>
    <property type="match status" value="1"/>
</dbReference>
<dbReference type="GO" id="GO:0000981">
    <property type="term" value="F:DNA-binding transcription factor activity, RNA polymerase II-specific"/>
    <property type="evidence" value="ECO:0007669"/>
    <property type="project" value="InterPro"/>
</dbReference>
<dbReference type="Gene3D" id="1.10.10.60">
    <property type="entry name" value="Homeodomain-like"/>
    <property type="match status" value="1"/>
</dbReference>
<evidence type="ECO:0000313" key="10">
    <source>
        <dbReference type="EMBL" id="CAD5122744.1"/>
    </source>
</evidence>
<dbReference type="PRINTS" id="PR00024">
    <property type="entry name" value="HOMEOBOX"/>
</dbReference>
<dbReference type="Proteomes" id="UP000549394">
    <property type="component" value="Unassembled WGS sequence"/>
</dbReference>
<dbReference type="SUPFAM" id="SSF46689">
    <property type="entry name" value="Homeodomain-like"/>
    <property type="match status" value="1"/>
</dbReference>
<dbReference type="Pfam" id="PF00046">
    <property type="entry name" value="Homeodomain"/>
    <property type="match status" value="1"/>
</dbReference>
<evidence type="ECO:0000256" key="8">
    <source>
        <dbReference type="SAM" id="MobiDB-lite"/>
    </source>
</evidence>
<dbReference type="InterPro" id="IPR017970">
    <property type="entry name" value="Homeobox_CS"/>
</dbReference>
<dbReference type="PRINTS" id="PR00031">
    <property type="entry name" value="HTHREPRESSR"/>
</dbReference>
<keyword evidence="3 6" id="KW-0238">DNA-binding</keyword>
<dbReference type="PROSITE" id="PS00027">
    <property type="entry name" value="HOMEOBOX_1"/>
    <property type="match status" value="1"/>
</dbReference>
<dbReference type="EMBL" id="CAJFCJ010000018">
    <property type="protein sequence ID" value="CAD5122744.1"/>
    <property type="molecule type" value="Genomic_DNA"/>
</dbReference>
<dbReference type="InterPro" id="IPR000047">
    <property type="entry name" value="HTH_motif"/>
</dbReference>
<dbReference type="AlphaFoldDB" id="A0A7I8W3I5"/>
<evidence type="ECO:0000259" key="9">
    <source>
        <dbReference type="PROSITE" id="PS50071"/>
    </source>
</evidence>
<keyword evidence="2" id="KW-0217">Developmental protein</keyword>
<feature type="DNA-binding region" description="Homeobox" evidence="6">
    <location>
        <begin position="136"/>
        <end position="195"/>
    </location>
</feature>
<dbReference type="PANTHER" id="PTHR45946:SF4">
    <property type="entry name" value="HOMEOBOX PROTEIN ROUGH-RELATED"/>
    <property type="match status" value="1"/>
</dbReference>
<dbReference type="GO" id="GO:0000978">
    <property type="term" value="F:RNA polymerase II cis-regulatory region sequence-specific DNA binding"/>
    <property type="evidence" value="ECO:0007669"/>
    <property type="project" value="TreeGrafter"/>
</dbReference>
<organism evidence="10 11">
    <name type="scientific">Dimorphilus gyrociliatus</name>
    <dbReference type="NCBI Taxonomy" id="2664684"/>
    <lineage>
        <taxon>Eukaryota</taxon>
        <taxon>Metazoa</taxon>
        <taxon>Spiralia</taxon>
        <taxon>Lophotrochozoa</taxon>
        <taxon>Annelida</taxon>
        <taxon>Polychaeta</taxon>
        <taxon>Polychaeta incertae sedis</taxon>
        <taxon>Dinophilidae</taxon>
        <taxon>Dimorphilus</taxon>
    </lineage>
</organism>
<dbReference type="InterPro" id="IPR046327">
    <property type="entry name" value="HXA1/B1/D1"/>
</dbReference>
<comment type="caution">
    <text evidence="10">The sequence shown here is derived from an EMBL/GenBank/DDBJ whole genome shotgun (WGS) entry which is preliminary data.</text>
</comment>
<dbReference type="InterPro" id="IPR020479">
    <property type="entry name" value="HD_metazoa"/>
</dbReference>
<dbReference type="GO" id="GO:0005634">
    <property type="term" value="C:nucleus"/>
    <property type="evidence" value="ECO:0007669"/>
    <property type="project" value="UniProtKB-SubCell"/>
</dbReference>
<keyword evidence="5 6" id="KW-0539">Nucleus</keyword>
<reference evidence="10 11" key="1">
    <citation type="submission" date="2020-08" db="EMBL/GenBank/DDBJ databases">
        <authorList>
            <person name="Hejnol A."/>
        </authorList>
    </citation>
    <scope>NUCLEOTIDE SEQUENCE [LARGE SCALE GENOMIC DNA]</scope>
</reference>
<comment type="subcellular location">
    <subcellularLocation>
        <location evidence="1 6 7">Nucleus</location>
    </subcellularLocation>
</comment>
<evidence type="ECO:0000313" key="11">
    <source>
        <dbReference type="Proteomes" id="UP000549394"/>
    </source>
</evidence>
<dbReference type="SMART" id="SM00389">
    <property type="entry name" value="HOX"/>
    <property type="match status" value="1"/>
</dbReference>
<evidence type="ECO:0000256" key="5">
    <source>
        <dbReference type="ARBA" id="ARBA00023242"/>
    </source>
</evidence>
<dbReference type="OrthoDB" id="6159439at2759"/>
<protein>
    <submittedName>
        <fullName evidence="10">DgyrCDS11153</fullName>
    </submittedName>
</protein>
<dbReference type="InterPro" id="IPR009057">
    <property type="entry name" value="Homeodomain-like_sf"/>
</dbReference>
<dbReference type="InterPro" id="IPR001356">
    <property type="entry name" value="HD"/>
</dbReference>
<proteinExistence type="predicted"/>
<evidence type="ECO:0000256" key="7">
    <source>
        <dbReference type="RuleBase" id="RU000682"/>
    </source>
</evidence>
<dbReference type="PANTHER" id="PTHR45946">
    <property type="entry name" value="HOMEOBOX PROTEIN ROUGH-RELATED"/>
    <property type="match status" value="1"/>
</dbReference>
<gene>
    <name evidence="10" type="ORF">DGYR_LOCUS10510</name>
</gene>
<name>A0A7I8W3I5_9ANNE</name>
<evidence type="ECO:0000256" key="1">
    <source>
        <dbReference type="ARBA" id="ARBA00004123"/>
    </source>
</evidence>
<evidence type="ECO:0000256" key="3">
    <source>
        <dbReference type="ARBA" id="ARBA00023125"/>
    </source>
</evidence>
<keyword evidence="4 6" id="KW-0371">Homeobox</keyword>
<evidence type="ECO:0000256" key="6">
    <source>
        <dbReference type="PROSITE-ProRule" id="PRU00108"/>
    </source>
</evidence>
<feature type="compositionally biased region" description="Polar residues" evidence="8">
    <location>
        <begin position="113"/>
        <end position="123"/>
    </location>
</feature>
<keyword evidence="11" id="KW-1185">Reference proteome</keyword>
<evidence type="ECO:0000256" key="2">
    <source>
        <dbReference type="ARBA" id="ARBA00022473"/>
    </source>
</evidence>
<accession>A0A7I8W3I5</accession>
<dbReference type="CDD" id="cd00086">
    <property type="entry name" value="homeodomain"/>
    <property type="match status" value="1"/>
</dbReference>
<feature type="region of interest" description="Disordered" evidence="8">
    <location>
        <begin position="110"/>
        <end position="139"/>
    </location>
</feature>
<evidence type="ECO:0000256" key="4">
    <source>
        <dbReference type="ARBA" id="ARBA00023155"/>
    </source>
</evidence>
<dbReference type="FunFam" id="1.10.10.60:FF:000113">
    <property type="entry name" value="homeobox protein Hox-B1"/>
    <property type="match status" value="1"/>
</dbReference>
<feature type="domain" description="Homeobox" evidence="9">
    <location>
        <begin position="134"/>
        <end position="194"/>
    </location>
</feature>